<accession>A0AAU7QD28</accession>
<organism evidence="3">
    <name type="scientific">Acerihabitans sp. KWT182</name>
    <dbReference type="NCBI Taxonomy" id="3157919"/>
    <lineage>
        <taxon>Bacteria</taxon>
        <taxon>Pseudomonadati</taxon>
        <taxon>Pseudomonadota</taxon>
        <taxon>Gammaproteobacteria</taxon>
        <taxon>Enterobacterales</taxon>
        <taxon>Pectobacteriaceae</taxon>
        <taxon>Acerihabitans</taxon>
    </lineage>
</organism>
<sequence length="175" mass="19409">MLTTHVATPQHCNPSTSSTPRCPRAAGWGIIRSVCHFGDPRTHRSNPAGPLTTINDAKLCLDNWHSSWERHFFGPWAIVSKSDLTHIIGFGGLSHRNLGADRRINLGYRFAYESWGKGLATQFCRLAIDFGFDVLKFDEIFASVRKNHAAPRHVLDKAGIQPNAELADSPQDAGY</sequence>
<feature type="region of interest" description="Disordered" evidence="1">
    <location>
        <begin position="1"/>
        <end position="21"/>
    </location>
</feature>
<dbReference type="InterPro" id="IPR051531">
    <property type="entry name" value="N-acetyltransferase"/>
</dbReference>
<gene>
    <name evidence="3" type="ORF">ABK905_07395</name>
</gene>
<evidence type="ECO:0000313" key="3">
    <source>
        <dbReference type="EMBL" id="XBS70885.1"/>
    </source>
</evidence>
<dbReference type="Gene3D" id="3.40.630.30">
    <property type="match status" value="1"/>
</dbReference>
<dbReference type="PANTHER" id="PTHR43792:SF16">
    <property type="entry name" value="N-ACETYLTRANSFERASE DOMAIN-CONTAINING PROTEIN"/>
    <property type="match status" value="1"/>
</dbReference>
<proteinExistence type="predicted"/>
<dbReference type="InterPro" id="IPR000182">
    <property type="entry name" value="GNAT_dom"/>
</dbReference>
<protein>
    <submittedName>
        <fullName evidence="3">GNAT family N-acetyltransferase</fullName>
    </submittedName>
</protein>
<evidence type="ECO:0000259" key="2">
    <source>
        <dbReference type="Pfam" id="PF13302"/>
    </source>
</evidence>
<dbReference type="EMBL" id="CP157947">
    <property type="protein sequence ID" value="XBS70885.1"/>
    <property type="molecule type" value="Genomic_DNA"/>
</dbReference>
<reference evidence="3" key="1">
    <citation type="submission" date="2024-06" db="EMBL/GenBank/DDBJ databases">
        <authorList>
            <person name="Coelho C."/>
            <person name="Bento M."/>
            <person name="Garcia E."/>
            <person name="Camelo A."/>
            <person name="Brandao I."/>
            <person name="Espirito Santo C."/>
            <person name="Trovao J."/>
            <person name="Verissimo A."/>
            <person name="Costa J."/>
            <person name="Tiago I."/>
        </authorList>
    </citation>
    <scope>NUCLEOTIDE SEQUENCE</scope>
    <source>
        <strain evidence="3">KWT182</strain>
    </source>
</reference>
<dbReference type="Pfam" id="PF13302">
    <property type="entry name" value="Acetyltransf_3"/>
    <property type="match status" value="1"/>
</dbReference>
<feature type="domain" description="N-acetyltransferase" evidence="2">
    <location>
        <begin position="37"/>
        <end position="160"/>
    </location>
</feature>
<dbReference type="InterPro" id="IPR016181">
    <property type="entry name" value="Acyl_CoA_acyltransferase"/>
</dbReference>
<feature type="compositionally biased region" description="Polar residues" evidence="1">
    <location>
        <begin position="1"/>
        <end position="20"/>
    </location>
</feature>
<dbReference type="GO" id="GO:0016747">
    <property type="term" value="F:acyltransferase activity, transferring groups other than amino-acyl groups"/>
    <property type="evidence" value="ECO:0007669"/>
    <property type="project" value="InterPro"/>
</dbReference>
<dbReference type="AlphaFoldDB" id="A0AAU7QD28"/>
<name>A0AAU7QD28_9GAMM</name>
<dbReference type="SUPFAM" id="SSF55729">
    <property type="entry name" value="Acyl-CoA N-acyltransferases (Nat)"/>
    <property type="match status" value="1"/>
</dbReference>
<dbReference type="PANTHER" id="PTHR43792">
    <property type="entry name" value="GNAT FAMILY, PUTATIVE (AFU_ORTHOLOGUE AFUA_3G00765)-RELATED-RELATED"/>
    <property type="match status" value="1"/>
</dbReference>
<evidence type="ECO:0000256" key="1">
    <source>
        <dbReference type="SAM" id="MobiDB-lite"/>
    </source>
</evidence>